<evidence type="ECO:0000313" key="3">
    <source>
        <dbReference type="Proteomes" id="UP000256321"/>
    </source>
</evidence>
<sequence>MVYKNIIGILFLFVLFSCVDESLIDRKANGSFIEIQGMGSQSATHAGSPEDYTIETLRILTFDINTQDCISNIRYNTSEGDIIRHPVIAGKYDFVFLANEPDDNIIGIRLDGISKYADLNSIAYPERFFTSDRIIPMIQEIKNVTILPENQGAKLSDGTSVSLLQLKLDRLGVRFDAVLVAVEAEADFDNYFEGVTFSGVPDLVPLTAHYNGPSVNHSVTRKFSRDTKYIADTTSSVTGATWAKRVSRVILPANELETKDDEMQAVTFTINMKEKYPPSAKLKISSSPVNYSLPINTKLDLTGIIRESLDVNIEASEWGSTDNEWDIAGNRILNVSETDVRITDFNGARISFWSNMPVVRVENTVRNVDSGENLDANTIFNALSTQSWSPNKDERFLYNPVTGAGYMDILLDRPNTIGETTYEVRLTAADSYSLNADSVLEMKNPLTRTIFVHVKQEGKRPDFVVNSEKSQWSHPYVGAFFADNETGERVISGNRYSYWNTWKATVPEKYRDFIIISSTPSFDPTIGTDSPGDAEDYPVIPNAYKEENGYEVTGKSRIYFRIGLKKENTTGVPRYGAVEVTYVDSGNDVKTRLYVRQGGEADYLMRSGSSGSGYGAKFSPYNLTAKVFRDNPETKQPWISIDKENLGTSVDFVKYPTQVGAHFQWGLPVSNPELALRAYYPVNSSSVPPWIIDGWSISYISSPPLWSPKEGIKFEDYYEICPDGYRRPTDGPVDRIAVNSNTYADQVNQSDWRMSLFQEPMQGDGSSYTSTMPYDVSMRTVLYKPQILENVKYGYYADGFFDRRPIKTGTMLNGSERGTGKTIAYNGVSLYNANAAFGGTLLFNPTTDASVFFPAAGRRWHQDGSLEYAGETGYYWSSSVAPGWTNIVMVENVPRETGTPFGNIWSMELNYASPAPKSMSAHFGYSIRCVRK</sequence>
<dbReference type="Proteomes" id="UP000256321">
    <property type="component" value="Unassembled WGS sequence"/>
</dbReference>
<dbReference type="EMBL" id="JACRTI010000003">
    <property type="protein sequence ID" value="MBC8600591.1"/>
    <property type="molecule type" value="Genomic_DNA"/>
</dbReference>
<accession>A0A3D8HIS9</accession>
<dbReference type="Proteomes" id="UP000629596">
    <property type="component" value="Unassembled WGS sequence"/>
</dbReference>
<evidence type="ECO:0000313" key="1">
    <source>
        <dbReference type="EMBL" id="MBC8600591.1"/>
    </source>
</evidence>
<evidence type="ECO:0008006" key="5">
    <source>
        <dbReference type="Google" id="ProtNLM"/>
    </source>
</evidence>
<dbReference type="AlphaFoldDB" id="A0A3D8HIS9"/>
<reference evidence="1 4" key="2">
    <citation type="submission" date="2020-08" db="EMBL/GenBank/DDBJ databases">
        <title>Genome public.</title>
        <authorList>
            <person name="Liu C."/>
            <person name="Sun Q."/>
        </authorList>
    </citation>
    <scope>NUCLEOTIDE SEQUENCE [LARGE SCALE GENOMIC DNA]</scope>
    <source>
        <strain evidence="1 4">426_9</strain>
    </source>
</reference>
<comment type="caution">
    <text evidence="2">The sequence shown here is derived from an EMBL/GenBank/DDBJ whole genome shotgun (WGS) entry which is preliminary data.</text>
</comment>
<evidence type="ECO:0000313" key="4">
    <source>
        <dbReference type="Proteomes" id="UP000629596"/>
    </source>
</evidence>
<dbReference type="PROSITE" id="PS51257">
    <property type="entry name" value="PROKAR_LIPOPROTEIN"/>
    <property type="match status" value="1"/>
</dbReference>
<reference evidence="2 3" key="1">
    <citation type="submission" date="2018-07" db="EMBL/GenBank/DDBJ databases">
        <title>Parabacteroides acidifaciens nov. sp., isolated from human feces.</title>
        <authorList>
            <person name="Wang Y.J."/>
        </authorList>
    </citation>
    <scope>NUCLEOTIDE SEQUENCE [LARGE SCALE GENOMIC DNA]</scope>
    <source>
        <strain evidence="2 3">426-9</strain>
    </source>
</reference>
<gene>
    <name evidence="2" type="ORF">DWU89_02575</name>
    <name evidence="1" type="ORF">H8784_02530</name>
</gene>
<keyword evidence="4" id="KW-1185">Reference proteome</keyword>
<name>A0A3D8HIS9_9BACT</name>
<evidence type="ECO:0000313" key="2">
    <source>
        <dbReference type="EMBL" id="RDU50879.1"/>
    </source>
</evidence>
<organism evidence="2 3">
    <name type="scientific">Parabacteroides acidifaciens</name>
    <dbReference type="NCBI Taxonomy" id="2290935"/>
    <lineage>
        <taxon>Bacteria</taxon>
        <taxon>Pseudomonadati</taxon>
        <taxon>Bacteroidota</taxon>
        <taxon>Bacteroidia</taxon>
        <taxon>Bacteroidales</taxon>
        <taxon>Tannerellaceae</taxon>
        <taxon>Parabacteroides</taxon>
    </lineage>
</organism>
<protein>
    <recommendedName>
        <fullName evidence="5">Major fimbrial subunit protein N-terminal domain-containing protein</fullName>
    </recommendedName>
</protein>
<proteinExistence type="predicted"/>
<dbReference type="EMBL" id="QREV01000003">
    <property type="protein sequence ID" value="RDU50879.1"/>
    <property type="molecule type" value="Genomic_DNA"/>
</dbReference>